<dbReference type="InterPro" id="IPR015883">
    <property type="entry name" value="Glyco_hydro_20_cat"/>
</dbReference>
<feature type="region of interest" description="Disordered" evidence="6">
    <location>
        <begin position="571"/>
        <end position="592"/>
    </location>
</feature>
<evidence type="ECO:0000313" key="9">
    <source>
        <dbReference type="EMBL" id="CEM24533.1"/>
    </source>
</evidence>
<dbReference type="InterPro" id="IPR025705">
    <property type="entry name" value="Beta_hexosaminidase_sua/sub"/>
</dbReference>
<dbReference type="PANTHER" id="PTHR22600:SF21">
    <property type="entry name" value="BETA-HEXOSAMINIDASE A"/>
    <property type="match status" value="1"/>
</dbReference>
<name>A0A0G4G7J3_9ALVE</name>
<dbReference type="Gene3D" id="3.30.379.10">
    <property type="entry name" value="Chitobiase/beta-hexosaminidase domain 2-like"/>
    <property type="match status" value="1"/>
</dbReference>
<evidence type="ECO:0000256" key="1">
    <source>
        <dbReference type="ARBA" id="ARBA00001231"/>
    </source>
</evidence>
<dbReference type="VEuPathDB" id="CryptoDB:Cvel_20597"/>
<feature type="domain" description="Glycoside hydrolase family 20 catalytic" evidence="8">
    <location>
        <begin position="188"/>
        <end position="511"/>
    </location>
</feature>
<gene>
    <name evidence="9" type="ORF">Cvel_20597</name>
</gene>
<evidence type="ECO:0000259" key="8">
    <source>
        <dbReference type="Pfam" id="PF00728"/>
    </source>
</evidence>
<sequence>MKSIAAACALLWAGLVSALPLVPMPAEISLSKDGSAKPLCKGFKVDLQLDGAAAGCTFVSECTEHFKRLAFGRHAPVREDVEPSTCVQSLVIRGNGGGEEEGDAFCDLDREDLDEAYSLTLKKDGRQMLMTASSGAAVCRGLSTVLQLIEMTIESASGQEKEAFTAQTGRRRFFKIPSEISIRDAPRFPHRGILIDSSRHFLPLPVINRLLDGMLVSKLNVLHWHVIDAQAFPLETRELPKLWEGAYTDMERYSLEDVQEVVEQAKSRGIRVMVELDSPGHVTAWAKTYPQLFPPDGCKGKDALDVTNEDAVRAVEGLLTEFSCGSDNQAPLFGYPLVHLGGDEVNFSCWTSSEAVKERMKERGFDTPEALYDDYVNRLYGFVLKCGGAKQKQRKPVAWDEVLVQTSAPEGTIVHSWRDLKYLKQATEKGFKALNSRGWYLDHLQVDWRSHYEVDLGAPSSLDDFPGLSAEEEKLVLGGEAAMWGESADVSNVEATTWPRTAAVAEKLWSPKAFTLKEASSEEGMNRVGARLQEFRCLFLSLGIPAAPLEGTGRSWPPGPGSCTQAGRAPGMWASPFPPKGEEETNLVVSEI</sequence>
<dbReference type="EMBL" id="CDMZ01000951">
    <property type="protein sequence ID" value="CEM24533.1"/>
    <property type="molecule type" value="Genomic_DNA"/>
</dbReference>
<protein>
    <recommendedName>
        <fullName evidence="3">beta-N-acetylhexosaminidase</fullName>
        <ecNumber evidence="3">3.2.1.52</ecNumber>
    </recommendedName>
</protein>
<dbReference type="SUPFAM" id="SSF55545">
    <property type="entry name" value="beta-N-acetylhexosaminidase-like domain"/>
    <property type="match status" value="1"/>
</dbReference>
<dbReference type="EC" id="3.2.1.52" evidence="3"/>
<dbReference type="Pfam" id="PF00728">
    <property type="entry name" value="Glyco_hydro_20"/>
    <property type="match status" value="1"/>
</dbReference>
<dbReference type="AlphaFoldDB" id="A0A0G4G7J3"/>
<organism evidence="9">
    <name type="scientific">Chromera velia CCMP2878</name>
    <dbReference type="NCBI Taxonomy" id="1169474"/>
    <lineage>
        <taxon>Eukaryota</taxon>
        <taxon>Sar</taxon>
        <taxon>Alveolata</taxon>
        <taxon>Colpodellida</taxon>
        <taxon>Chromeraceae</taxon>
        <taxon>Chromera</taxon>
    </lineage>
</organism>
<evidence type="ECO:0000256" key="6">
    <source>
        <dbReference type="SAM" id="MobiDB-lite"/>
    </source>
</evidence>
<feature type="active site" description="Proton donor" evidence="5">
    <location>
        <position position="344"/>
    </location>
</feature>
<reference evidence="9" key="1">
    <citation type="submission" date="2014-11" db="EMBL/GenBank/DDBJ databases">
        <authorList>
            <person name="Otto D Thomas"/>
            <person name="Naeem Raeece"/>
        </authorList>
    </citation>
    <scope>NUCLEOTIDE SEQUENCE</scope>
</reference>
<evidence type="ECO:0000256" key="5">
    <source>
        <dbReference type="PIRSR" id="PIRSR625705-1"/>
    </source>
</evidence>
<evidence type="ECO:0000256" key="4">
    <source>
        <dbReference type="ARBA" id="ARBA00022801"/>
    </source>
</evidence>
<evidence type="ECO:0000256" key="3">
    <source>
        <dbReference type="ARBA" id="ARBA00012663"/>
    </source>
</evidence>
<dbReference type="SUPFAM" id="SSF51445">
    <property type="entry name" value="(Trans)glycosidases"/>
    <property type="match status" value="1"/>
</dbReference>
<dbReference type="InterPro" id="IPR029018">
    <property type="entry name" value="Hex-like_dom2"/>
</dbReference>
<dbReference type="PRINTS" id="PR00738">
    <property type="entry name" value="GLHYDRLASE20"/>
</dbReference>
<evidence type="ECO:0000256" key="7">
    <source>
        <dbReference type="SAM" id="SignalP"/>
    </source>
</evidence>
<evidence type="ECO:0000256" key="2">
    <source>
        <dbReference type="ARBA" id="ARBA00006285"/>
    </source>
</evidence>
<keyword evidence="7" id="KW-0732">Signal</keyword>
<dbReference type="PANTHER" id="PTHR22600">
    <property type="entry name" value="BETA-HEXOSAMINIDASE"/>
    <property type="match status" value="1"/>
</dbReference>
<feature type="chain" id="PRO_5005190296" description="beta-N-acetylhexosaminidase" evidence="7">
    <location>
        <begin position="19"/>
        <end position="592"/>
    </location>
</feature>
<feature type="signal peptide" evidence="7">
    <location>
        <begin position="1"/>
        <end position="18"/>
    </location>
</feature>
<keyword evidence="4" id="KW-0378">Hydrolase</keyword>
<dbReference type="GO" id="GO:0016020">
    <property type="term" value="C:membrane"/>
    <property type="evidence" value="ECO:0007669"/>
    <property type="project" value="TreeGrafter"/>
</dbReference>
<proteinExistence type="inferred from homology"/>
<dbReference type="Gene3D" id="3.20.20.80">
    <property type="entry name" value="Glycosidases"/>
    <property type="match status" value="1"/>
</dbReference>
<dbReference type="GO" id="GO:0030203">
    <property type="term" value="P:glycosaminoglycan metabolic process"/>
    <property type="evidence" value="ECO:0007669"/>
    <property type="project" value="TreeGrafter"/>
</dbReference>
<dbReference type="GO" id="GO:0005975">
    <property type="term" value="P:carbohydrate metabolic process"/>
    <property type="evidence" value="ECO:0007669"/>
    <property type="project" value="InterPro"/>
</dbReference>
<dbReference type="InterPro" id="IPR017853">
    <property type="entry name" value="GH"/>
</dbReference>
<accession>A0A0G4G7J3</accession>
<comment type="similarity">
    <text evidence="2">Belongs to the glycosyl hydrolase 20 family.</text>
</comment>
<comment type="catalytic activity">
    <reaction evidence="1">
        <text>Hydrolysis of terminal non-reducing N-acetyl-D-hexosamine residues in N-acetyl-beta-D-hexosaminides.</text>
        <dbReference type="EC" id="3.2.1.52"/>
    </reaction>
</comment>
<dbReference type="GO" id="GO:0004563">
    <property type="term" value="F:beta-N-acetylhexosaminidase activity"/>
    <property type="evidence" value="ECO:0007669"/>
    <property type="project" value="UniProtKB-EC"/>
</dbReference>